<dbReference type="PROSITE" id="PS00107">
    <property type="entry name" value="PROTEIN_KINASE_ATP"/>
    <property type="match status" value="1"/>
</dbReference>
<evidence type="ECO:0000256" key="4">
    <source>
        <dbReference type="RuleBase" id="RU000304"/>
    </source>
</evidence>
<proteinExistence type="inferred from homology"/>
<dbReference type="Proteomes" id="UP000001542">
    <property type="component" value="Unassembled WGS sequence"/>
</dbReference>
<dbReference type="STRING" id="5722.A2FL57"/>
<keyword evidence="6" id="KW-0808">Transferase</keyword>
<dbReference type="InParanoid" id="A2FL57"/>
<accession>A2FL57</accession>
<dbReference type="OrthoDB" id="266718at2759"/>
<dbReference type="Pfam" id="PF00069">
    <property type="entry name" value="Pkinase"/>
    <property type="match status" value="1"/>
</dbReference>
<dbReference type="InterPro" id="IPR017441">
    <property type="entry name" value="Protein_kinase_ATP_BS"/>
</dbReference>
<evidence type="ECO:0000256" key="3">
    <source>
        <dbReference type="PROSITE-ProRule" id="PRU10141"/>
    </source>
</evidence>
<dbReference type="AlphaFoldDB" id="A2FL57"/>
<dbReference type="GO" id="GO:0005524">
    <property type="term" value="F:ATP binding"/>
    <property type="evidence" value="ECO:0007669"/>
    <property type="project" value="UniProtKB-UniRule"/>
</dbReference>
<keyword evidence="1 3" id="KW-0547">Nucleotide-binding</keyword>
<sequence>MESNLANHGYELISEIGSGKYSRCYLCWSTKYQTDFVCKVIHVGDQDVKEKFKEVYKQELDILSNFIHPNIIGVFDAFEEGDDFVLVLEYCHNGSLQEKVSIPRPLDPAILVNYARQILGALSYMHKNNVAHHDIKPSNIFLDKYGRIKLADFGIAQSFHINDEKSCIFGGTIAFMAPEQFKKLPYSEFQSDIWSFGVTLYSLAFGRLPFTGNNVKEVISSICTGAFSMPRHCPNEIKNLILHSLDINTATRYTADQLLECLNTSSSSIPLIPRPRITPQRSVPIMKQLVHSSLKQLQPIVISKRFRRGSGH</sequence>
<dbReference type="SMART" id="SM00220">
    <property type="entry name" value="S_TKc"/>
    <property type="match status" value="1"/>
</dbReference>
<evidence type="ECO:0000256" key="2">
    <source>
        <dbReference type="ARBA" id="ARBA00022840"/>
    </source>
</evidence>
<reference evidence="6" key="1">
    <citation type="submission" date="2006-10" db="EMBL/GenBank/DDBJ databases">
        <authorList>
            <person name="Amadeo P."/>
            <person name="Zhao Q."/>
            <person name="Wortman J."/>
            <person name="Fraser-Liggett C."/>
            <person name="Carlton J."/>
        </authorList>
    </citation>
    <scope>NUCLEOTIDE SEQUENCE</scope>
    <source>
        <strain evidence="6">G3</strain>
    </source>
</reference>
<dbReference type="InterPro" id="IPR008271">
    <property type="entry name" value="Ser/Thr_kinase_AS"/>
</dbReference>
<dbReference type="GO" id="GO:0004674">
    <property type="term" value="F:protein serine/threonine kinase activity"/>
    <property type="evidence" value="ECO:0007669"/>
    <property type="project" value="UniProtKB-KW"/>
</dbReference>
<dbReference type="PANTHER" id="PTHR24362:SF309">
    <property type="entry name" value="PROTEIN KINASE DOMAIN-CONTAINING PROTEIN"/>
    <property type="match status" value="1"/>
</dbReference>
<dbReference type="PROSITE" id="PS00108">
    <property type="entry name" value="PROTEIN_KINASE_ST"/>
    <property type="match status" value="1"/>
</dbReference>
<dbReference type="InterPro" id="IPR011009">
    <property type="entry name" value="Kinase-like_dom_sf"/>
</dbReference>
<gene>
    <name evidence="6" type="ORF">TVAG_488850</name>
</gene>
<evidence type="ECO:0000313" key="7">
    <source>
        <dbReference type="Proteomes" id="UP000001542"/>
    </source>
</evidence>
<keyword evidence="4" id="KW-0723">Serine/threonine-protein kinase</keyword>
<evidence type="ECO:0000256" key="1">
    <source>
        <dbReference type="ARBA" id="ARBA00022741"/>
    </source>
</evidence>
<dbReference type="EMBL" id="DS113862">
    <property type="protein sequence ID" value="EAX94346.1"/>
    <property type="molecule type" value="Genomic_DNA"/>
</dbReference>
<feature type="binding site" evidence="3">
    <location>
        <position position="39"/>
    </location>
    <ligand>
        <name>ATP</name>
        <dbReference type="ChEBI" id="CHEBI:30616"/>
    </ligand>
</feature>
<name>A2FL57_TRIV3</name>
<dbReference type="VEuPathDB" id="TrichDB:TVAGG3_0427070"/>
<dbReference type="eggNOG" id="KOG0611">
    <property type="taxonomic scope" value="Eukaryota"/>
</dbReference>
<evidence type="ECO:0000259" key="5">
    <source>
        <dbReference type="PROSITE" id="PS50011"/>
    </source>
</evidence>
<protein>
    <submittedName>
        <fullName evidence="6">CAMK family protein kinase</fullName>
    </submittedName>
</protein>
<dbReference type="Gene3D" id="1.10.510.10">
    <property type="entry name" value="Transferase(Phosphotransferase) domain 1"/>
    <property type="match status" value="1"/>
</dbReference>
<dbReference type="KEGG" id="tva:4752079"/>
<keyword evidence="2 3" id="KW-0067">ATP-binding</keyword>
<dbReference type="PANTHER" id="PTHR24362">
    <property type="entry name" value="SERINE/THREONINE-PROTEIN KINASE NEK"/>
    <property type="match status" value="1"/>
</dbReference>
<dbReference type="PROSITE" id="PS50011">
    <property type="entry name" value="PROTEIN_KINASE_DOM"/>
    <property type="match status" value="1"/>
</dbReference>
<dbReference type="InterPro" id="IPR000719">
    <property type="entry name" value="Prot_kinase_dom"/>
</dbReference>
<organism evidence="6 7">
    <name type="scientific">Trichomonas vaginalis (strain ATCC PRA-98 / G3)</name>
    <dbReference type="NCBI Taxonomy" id="412133"/>
    <lineage>
        <taxon>Eukaryota</taxon>
        <taxon>Metamonada</taxon>
        <taxon>Parabasalia</taxon>
        <taxon>Trichomonadida</taxon>
        <taxon>Trichomonadidae</taxon>
        <taxon>Trichomonas</taxon>
    </lineage>
</organism>
<comment type="similarity">
    <text evidence="4">Belongs to the protein kinase superfamily.</text>
</comment>
<dbReference type="CDD" id="cd14014">
    <property type="entry name" value="STKc_PknB_like"/>
    <property type="match status" value="1"/>
</dbReference>
<feature type="domain" description="Protein kinase" evidence="5">
    <location>
        <begin position="10"/>
        <end position="272"/>
    </location>
</feature>
<dbReference type="SUPFAM" id="SSF56112">
    <property type="entry name" value="Protein kinase-like (PK-like)"/>
    <property type="match status" value="1"/>
</dbReference>
<keyword evidence="6" id="KW-0418">Kinase</keyword>
<dbReference type="PIRSF" id="PIRSF000654">
    <property type="entry name" value="Integrin-linked_kinase"/>
    <property type="match status" value="1"/>
</dbReference>
<dbReference type="SMR" id="A2FL57"/>
<dbReference type="RefSeq" id="XP_001307276.1">
    <property type="nucleotide sequence ID" value="XM_001307275.1"/>
</dbReference>
<dbReference type="VEuPathDB" id="TrichDB:TVAG_488850"/>
<keyword evidence="7" id="KW-1185">Reference proteome</keyword>
<reference evidence="6" key="2">
    <citation type="journal article" date="2007" name="Science">
        <title>Draft genome sequence of the sexually transmitted pathogen Trichomonas vaginalis.</title>
        <authorList>
            <person name="Carlton J.M."/>
            <person name="Hirt R.P."/>
            <person name="Silva J.C."/>
            <person name="Delcher A.L."/>
            <person name="Schatz M."/>
            <person name="Zhao Q."/>
            <person name="Wortman J.R."/>
            <person name="Bidwell S.L."/>
            <person name="Alsmark U.C.M."/>
            <person name="Besteiro S."/>
            <person name="Sicheritz-Ponten T."/>
            <person name="Noel C.J."/>
            <person name="Dacks J.B."/>
            <person name="Foster P.G."/>
            <person name="Simillion C."/>
            <person name="Van de Peer Y."/>
            <person name="Miranda-Saavedra D."/>
            <person name="Barton G.J."/>
            <person name="Westrop G.D."/>
            <person name="Mueller S."/>
            <person name="Dessi D."/>
            <person name="Fiori P.L."/>
            <person name="Ren Q."/>
            <person name="Paulsen I."/>
            <person name="Zhang H."/>
            <person name="Bastida-Corcuera F.D."/>
            <person name="Simoes-Barbosa A."/>
            <person name="Brown M.T."/>
            <person name="Hayes R.D."/>
            <person name="Mukherjee M."/>
            <person name="Okumura C.Y."/>
            <person name="Schneider R."/>
            <person name="Smith A.J."/>
            <person name="Vanacova S."/>
            <person name="Villalvazo M."/>
            <person name="Haas B.J."/>
            <person name="Pertea M."/>
            <person name="Feldblyum T.V."/>
            <person name="Utterback T.R."/>
            <person name="Shu C.L."/>
            <person name="Osoegawa K."/>
            <person name="de Jong P.J."/>
            <person name="Hrdy I."/>
            <person name="Horvathova L."/>
            <person name="Zubacova Z."/>
            <person name="Dolezal P."/>
            <person name="Malik S.B."/>
            <person name="Logsdon J.M. Jr."/>
            <person name="Henze K."/>
            <person name="Gupta A."/>
            <person name="Wang C.C."/>
            <person name="Dunne R.L."/>
            <person name="Upcroft J.A."/>
            <person name="Upcroft P."/>
            <person name="White O."/>
            <person name="Salzberg S.L."/>
            <person name="Tang P."/>
            <person name="Chiu C.-H."/>
            <person name="Lee Y.-S."/>
            <person name="Embley T.M."/>
            <person name="Coombs G.H."/>
            <person name="Mottram J.C."/>
            <person name="Tachezy J."/>
            <person name="Fraser-Liggett C.M."/>
            <person name="Johnson P.J."/>
        </authorList>
    </citation>
    <scope>NUCLEOTIDE SEQUENCE [LARGE SCALE GENOMIC DNA]</scope>
    <source>
        <strain evidence="6">G3</strain>
    </source>
</reference>
<evidence type="ECO:0000313" key="6">
    <source>
        <dbReference type="EMBL" id="EAX94346.1"/>
    </source>
</evidence>